<sequence>MLNRTEPFVPEGGAFLPEREPFIVPVEPERTPEYEDYGADDPADPAEEQPHPHRWRRALRLHRGPAQRT</sequence>
<organism evidence="2">
    <name type="scientific">Castor canadensis</name>
    <name type="common">American beaver</name>
    <dbReference type="NCBI Taxonomy" id="51338"/>
    <lineage>
        <taxon>Eukaryota</taxon>
        <taxon>Metazoa</taxon>
        <taxon>Chordata</taxon>
        <taxon>Craniata</taxon>
        <taxon>Vertebrata</taxon>
        <taxon>Euteleostomi</taxon>
        <taxon>Mammalia</taxon>
        <taxon>Eutheria</taxon>
        <taxon>Euarchontoglires</taxon>
        <taxon>Glires</taxon>
        <taxon>Rodentia</taxon>
        <taxon>Castorimorpha</taxon>
        <taxon>Castoridae</taxon>
        <taxon>Castor</taxon>
    </lineage>
</organism>
<accession>A0A8C0XHA1</accession>
<dbReference type="AlphaFoldDB" id="A0A8C0XHA1"/>
<feature type="compositionally biased region" description="Basic residues" evidence="1">
    <location>
        <begin position="52"/>
        <end position="69"/>
    </location>
</feature>
<feature type="compositionally biased region" description="Basic and acidic residues" evidence="1">
    <location>
        <begin position="17"/>
        <end position="33"/>
    </location>
</feature>
<feature type="compositionally biased region" description="Acidic residues" evidence="1">
    <location>
        <begin position="34"/>
        <end position="47"/>
    </location>
</feature>
<dbReference type="Ensembl" id="ENSCCNT00000035613.1">
    <property type="protein sequence ID" value="ENSCCNP00000028177.1"/>
    <property type="gene ID" value="ENSCCNG00000027178.1"/>
</dbReference>
<proteinExistence type="predicted"/>
<evidence type="ECO:0000256" key="1">
    <source>
        <dbReference type="SAM" id="MobiDB-lite"/>
    </source>
</evidence>
<protein>
    <submittedName>
        <fullName evidence="2">Uncharacterized protein</fullName>
    </submittedName>
</protein>
<feature type="region of interest" description="Disordered" evidence="1">
    <location>
        <begin position="1"/>
        <end position="69"/>
    </location>
</feature>
<name>A0A8C0XHA1_CASCN</name>
<evidence type="ECO:0000313" key="2">
    <source>
        <dbReference type="Ensembl" id="ENSCCNP00000028177.1"/>
    </source>
</evidence>
<reference evidence="2" key="1">
    <citation type="submission" date="2023-09" db="UniProtKB">
        <authorList>
            <consortium name="Ensembl"/>
        </authorList>
    </citation>
    <scope>IDENTIFICATION</scope>
</reference>